<reference evidence="15" key="1">
    <citation type="journal article" date="2020" name="Mol.">
        <title>Irreversible habitat specialization does not constrain diversification in hypersaline water beetles.</title>
        <authorList>
            <person name="Villastrigo A."/>
            <person name="Arribas P."/>
            <person name="Ribera I."/>
        </authorList>
    </citation>
    <scope>NUCLEOTIDE SEQUENCE</scope>
</reference>
<dbReference type="GO" id="GO:0009060">
    <property type="term" value="P:aerobic respiration"/>
    <property type="evidence" value="ECO:0007669"/>
    <property type="project" value="TreeGrafter"/>
</dbReference>
<dbReference type="Pfam" id="PF00146">
    <property type="entry name" value="NADHdh"/>
    <property type="match status" value="1"/>
</dbReference>
<dbReference type="GO" id="GO:0005743">
    <property type="term" value="C:mitochondrial inner membrane"/>
    <property type="evidence" value="ECO:0007669"/>
    <property type="project" value="UniProtKB-SubCell"/>
</dbReference>
<comment type="function">
    <text evidence="1">Core subunit of the mitochondrial membrane respiratory chain NADH dehydrogenase (Complex I) that is believed to belong to the minimal assembly required for catalysis. Complex I functions in the transfer of electrons from NADH to the respiratory chain. The immediate electron acceptor for the enzyme is believed to be ubiquinone.</text>
</comment>
<protein>
    <recommendedName>
        <fullName evidence="4 13">NADH-ubiquinone oxidoreductase chain 1</fullName>
        <ecNumber evidence="13">7.1.1.2</ecNumber>
    </recommendedName>
</protein>
<dbReference type="PROSITE" id="PS00667">
    <property type="entry name" value="COMPLEX1_ND1_1"/>
    <property type="match status" value="1"/>
</dbReference>
<dbReference type="PROSITE" id="PS00668">
    <property type="entry name" value="COMPLEX1_ND1_2"/>
    <property type="match status" value="1"/>
</dbReference>
<geneLocation type="mitochondrion" evidence="15"/>
<feature type="transmembrane region" description="Helical" evidence="14">
    <location>
        <begin position="109"/>
        <end position="130"/>
    </location>
</feature>
<evidence type="ECO:0000256" key="9">
    <source>
        <dbReference type="ARBA" id="ARBA00023075"/>
    </source>
</evidence>
<keyword evidence="9 13" id="KW-0830">Ubiquinone</keyword>
<accession>A0A7H0DKN5</accession>
<keyword evidence="11 14" id="KW-0472">Membrane</keyword>
<dbReference type="PANTHER" id="PTHR11432">
    <property type="entry name" value="NADH DEHYDROGENASE SUBUNIT 1"/>
    <property type="match status" value="1"/>
</dbReference>
<gene>
    <name evidence="15" type="primary">nad1</name>
</gene>
<keyword evidence="12" id="KW-0520">NAD</keyword>
<feature type="transmembrane region" description="Helical" evidence="14">
    <location>
        <begin position="227"/>
        <end position="249"/>
    </location>
</feature>
<proteinExistence type="inferred from homology"/>
<dbReference type="GO" id="GO:0003954">
    <property type="term" value="F:NADH dehydrogenase activity"/>
    <property type="evidence" value="ECO:0007669"/>
    <property type="project" value="TreeGrafter"/>
</dbReference>
<dbReference type="AlphaFoldDB" id="A0A7H0DKN5"/>
<evidence type="ECO:0000256" key="3">
    <source>
        <dbReference type="ARBA" id="ARBA00010535"/>
    </source>
</evidence>
<feature type="transmembrane region" description="Helical" evidence="14">
    <location>
        <begin position="293"/>
        <end position="314"/>
    </location>
</feature>
<evidence type="ECO:0000256" key="4">
    <source>
        <dbReference type="ARBA" id="ARBA00021009"/>
    </source>
</evidence>
<dbReference type="InterPro" id="IPR001694">
    <property type="entry name" value="NADH_UbQ_OxRdtase_su1/FPO"/>
</dbReference>
<evidence type="ECO:0000256" key="13">
    <source>
        <dbReference type="RuleBase" id="RU000473"/>
    </source>
</evidence>
<comment type="catalytic activity">
    <reaction evidence="13">
        <text>a ubiquinone + NADH + 5 H(+)(in) = a ubiquinol + NAD(+) + 4 H(+)(out)</text>
        <dbReference type="Rhea" id="RHEA:29091"/>
        <dbReference type="Rhea" id="RHEA-COMP:9565"/>
        <dbReference type="Rhea" id="RHEA-COMP:9566"/>
        <dbReference type="ChEBI" id="CHEBI:15378"/>
        <dbReference type="ChEBI" id="CHEBI:16389"/>
        <dbReference type="ChEBI" id="CHEBI:17976"/>
        <dbReference type="ChEBI" id="CHEBI:57540"/>
        <dbReference type="ChEBI" id="CHEBI:57945"/>
        <dbReference type="EC" id="7.1.1.2"/>
    </reaction>
</comment>
<feature type="transmembrane region" description="Helical" evidence="14">
    <location>
        <begin position="255"/>
        <end position="273"/>
    </location>
</feature>
<evidence type="ECO:0000256" key="8">
    <source>
        <dbReference type="ARBA" id="ARBA00022989"/>
    </source>
</evidence>
<feature type="transmembrane region" description="Helical" evidence="14">
    <location>
        <begin position="179"/>
        <end position="198"/>
    </location>
</feature>
<dbReference type="HAMAP" id="MF_01350">
    <property type="entry name" value="NDH1_NuoH"/>
    <property type="match status" value="1"/>
</dbReference>
<comment type="subcellular location">
    <subcellularLocation>
        <location evidence="2 12">Mitochondrion inner membrane</location>
        <topology evidence="2 12">Multi-pass membrane protein</topology>
    </subcellularLocation>
</comment>
<dbReference type="EC" id="7.1.1.2" evidence="13"/>
<dbReference type="EMBL" id="MT822996">
    <property type="protein sequence ID" value="QNP09895.1"/>
    <property type="molecule type" value="Genomic_DNA"/>
</dbReference>
<evidence type="ECO:0000256" key="11">
    <source>
        <dbReference type="ARBA" id="ARBA00023136"/>
    </source>
</evidence>
<evidence type="ECO:0000256" key="6">
    <source>
        <dbReference type="ARBA" id="ARBA00022692"/>
    </source>
</evidence>
<keyword evidence="10 13" id="KW-0496">Mitochondrion</keyword>
<comment type="similarity">
    <text evidence="3 12">Belongs to the complex I subunit 1 family.</text>
</comment>
<evidence type="ECO:0000256" key="5">
    <source>
        <dbReference type="ARBA" id="ARBA00022448"/>
    </source>
</evidence>
<feature type="transmembrane region" description="Helical" evidence="14">
    <location>
        <begin position="78"/>
        <end position="103"/>
    </location>
</feature>
<feature type="transmembrane region" description="Helical" evidence="14">
    <location>
        <begin position="151"/>
        <end position="173"/>
    </location>
</feature>
<evidence type="ECO:0000256" key="7">
    <source>
        <dbReference type="ARBA" id="ARBA00022792"/>
    </source>
</evidence>
<keyword evidence="8 14" id="KW-1133">Transmembrane helix</keyword>
<name>A0A7H0DKN5_9COLE</name>
<organism evidence="15">
    <name type="scientific">Ochthebius sp. IBE&lt;ESP&gt; AN77</name>
    <dbReference type="NCBI Taxonomy" id="2769899"/>
    <lineage>
        <taxon>Eukaryota</taxon>
        <taxon>Metazoa</taxon>
        <taxon>Ecdysozoa</taxon>
        <taxon>Arthropoda</taxon>
        <taxon>Hexapoda</taxon>
        <taxon>Insecta</taxon>
        <taxon>Pterygota</taxon>
        <taxon>Neoptera</taxon>
        <taxon>Endopterygota</taxon>
        <taxon>Coleoptera</taxon>
        <taxon>Polyphaga</taxon>
        <taxon>Staphyliniformia</taxon>
        <taxon>Hydraenidae</taxon>
        <taxon>Ochthebiinae</taxon>
        <taxon>Ochthebius</taxon>
    </lineage>
</organism>
<sequence>MFYKDYFLMFLSSFLMIICVLIGVAFLTLLERKVLGYIQIRKGPNKVGVLGIPQPFSDAIKLFTKESIIPMMSNFNMYYLSPVFNLFLSLILWLCIPFVSILFNFNLGILFFLCVSSLSVYTIMISGWSSNSNYSLLGGMRSVAQTISYEVSLSLILLCFLFMVLSLNINMFILYQTYIWLLYISFPLCMIWFVSSLAETNRTPFDFAEGESELVSGFNVEYSSGGFALIFLAEYSSILFMSMLCSILFLGANIFSFSFFLKLIFMSFFWVWVRGTLPRFRYDKLMYLAWKSFLPVSLNYLFFFLGLKLLYFTLIL</sequence>
<keyword evidence="6 12" id="KW-0812">Transmembrane</keyword>
<evidence type="ECO:0000256" key="12">
    <source>
        <dbReference type="RuleBase" id="RU000471"/>
    </source>
</evidence>
<evidence type="ECO:0000256" key="1">
    <source>
        <dbReference type="ARBA" id="ARBA00003257"/>
    </source>
</evidence>
<evidence type="ECO:0000256" key="2">
    <source>
        <dbReference type="ARBA" id="ARBA00004448"/>
    </source>
</evidence>
<evidence type="ECO:0000313" key="15">
    <source>
        <dbReference type="EMBL" id="QNP09895.1"/>
    </source>
</evidence>
<evidence type="ECO:0000256" key="14">
    <source>
        <dbReference type="SAM" id="Phobius"/>
    </source>
</evidence>
<evidence type="ECO:0000256" key="10">
    <source>
        <dbReference type="ARBA" id="ARBA00023128"/>
    </source>
</evidence>
<keyword evidence="7" id="KW-0999">Mitochondrion inner membrane</keyword>
<dbReference type="PANTHER" id="PTHR11432:SF3">
    <property type="entry name" value="NADH-UBIQUINONE OXIDOREDUCTASE CHAIN 1"/>
    <property type="match status" value="1"/>
</dbReference>
<dbReference type="InterPro" id="IPR018086">
    <property type="entry name" value="NADH_UbQ_OxRdtase_su1_CS"/>
</dbReference>
<feature type="transmembrane region" description="Helical" evidence="14">
    <location>
        <begin position="6"/>
        <end position="30"/>
    </location>
</feature>
<keyword evidence="5" id="KW-0813">Transport</keyword>
<dbReference type="GO" id="GO:0008137">
    <property type="term" value="F:NADH dehydrogenase (ubiquinone) activity"/>
    <property type="evidence" value="ECO:0007669"/>
    <property type="project" value="UniProtKB-EC"/>
</dbReference>